<name>A0A0M3HVZ2_ASCLU</name>
<keyword evidence="1" id="KW-0472">Membrane</keyword>
<evidence type="ECO:0000313" key="3">
    <source>
        <dbReference type="WBParaSite" id="ALUE_0000721401-mRNA-1"/>
    </source>
</evidence>
<proteinExistence type="predicted"/>
<keyword evidence="1" id="KW-1133">Transmembrane helix</keyword>
<dbReference type="WBParaSite" id="ALUE_0000721401-mRNA-1">
    <property type="protein sequence ID" value="ALUE_0000721401-mRNA-1"/>
    <property type="gene ID" value="ALUE_0000721401"/>
</dbReference>
<evidence type="ECO:0000256" key="1">
    <source>
        <dbReference type="SAM" id="Phobius"/>
    </source>
</evidence>
<evidence type="ECO:0000313" key="2">
    <source>
        <dbReference type="Proteomes" id="UP000036681"/>
    </source>
</evidence>
<accession>A0A0M3HVZ2</accession>
<keyword evidence="1" id="KW-0812">Transmembrane</keyword>
<keyword evidence="2" id="KW-1185">Reference proteome</keyword>
<sequence>MRVPFGTPIPFTLRIRQRFPLLTRLSRPSLGTVSVTVTVILTSAAVFAVCIYPKLRSDYYKEVQERERAFIRADREQLADGLRPWSNPFERK</sequence>
<feature type="transmembrane region" description="Helical" evidence="1">
    <location>
        <begin position="30"/>
        <end position="52"/>
    </location>
</feature>
<dbReference type="Proteomes" id="UP000036681">
    <property type="component" value="Unplaced"/>
</dbReference>
<protein>
    <submittedName>
        <fullName evidence="3">Small integral membrane protein 20</fullName>
    </submittedName>
</protein>
<organism evidence="2 3">
    <name type="scientific">Ascaris lumbricoides</name>
    <name type="common">Giant roundworm</name>
    <dbReference type="NCBI Taxonomy" id="6252"/>
    <lineage>
        <taxon>Eukaryota</taxon>
        <taxon>Metazoa</taxon>
        <taxon>Ecdysozoa</taxon>
        <taxon>Nematoda</taxon>
        <taxon>Chromadorea</taxon>
        <taxon>Rhabditida</taxon>
        <taxon>Spirurina</taxon>
        <taxon>Ascaridomorpha</taxon>
        <taxon>Ascaridoidea</taxon>
        <taxon>Ascarididae</taxon>
        <taxon>Ascaris</taxon>
    </lineage>
</organism>
<reference evidence="3" key="1">
    <citation type="submission" date="2017-02" db="UniProtKB">
        <authorList>
            <consortium name="WormBaseParasite"/>
        </authorList>
    </citation>
    <scope>IDENTIFICATION</scope>
</reference>
<dbReference type="AlphaFoldDB" id="A0A0M3HVZ2"/>